<dbReference type="Gene3D" id="3.40.50.150">
    <property type="entry name" value="Vaccinia Virus protein VP39"/>
    <property type="match status" value="1"/>
</dbReference>
<dbReference type="EC" id="2.1.-.-" evidence="2"/>
<reference evidence="2 3" key="1">
    <citation type="submission" date="2023-05" db="EMBL/GenBank/DDBJ databases">
        <title>Actinoplanes sp. NEAU-A12 genome sequencing.</title>
        <authorList>
            <person name="Wang Z.-S."/>
        </authorList>
    </citation>
    <scope>NUCLEOTIDE SEQUENCE [LARGE SCALE GENOMIC DNA]</scope>
    <source>
        <strain evidence="2 3">NEAU-A12</strain>
    </source>
</reference>
<dbReference type="GO" id="GO:0008168">
    <property type="term" value="F:methyltransferase activity"/>
    <property type="evidence" value="ECO:0007669"/>
    <property type="project" value="UniProtKB-KW"/>
</dbReference>
<keyword evidence="2" id="KW-0808">Transferase</keyword>
<dbReference type="Proteomes" id="UP001241758">
    <property type="component" value="Unassembled WGS sequence"/>
</dbReference>
<protein>
    <submittedName>
        <fullName evidence="2">Class I SAM-dependent methyltransferase</fullName>
        <ecNumber evidence="2">2.1.-.-</ecNumber>
    </submittedName>
</protein>
<feature type="domain" description="Methyltransferase" evidence="1">
    <location>
        <begin position="53"/>
        <end position="149"/>
    </location>
</feature>
<dbReference type="RefSeq" id="WP_282765020.1">
    <property type="nucleotide sequence ID" value="NZ_JASCTH010000027.1"/>
</dbReference>
<sequence>MPKLRHTPAGDYLPGAGRHWLLPLYDPLSRLAGVGRLHRLLLDSAGIRAGQRVLEIGCGTGNLITALARRTPGVDAVGIDPDPAALRRARRKAAKTGGGIRFEEAFAGRLPLPDDHVDHVLSSLMMHHLDETGRDQALREALRVLRPGGRLHVLDVEGHLGRSHGLSPRTFTTAGFTAADRTAGGRLRRVGGYAVHRAEK</sequence>
<name>A0ABT6WVL2_9ACTN</name>
<evidence type="ECO:0000313" key="2">
    <source>
        <dbReference type="EMBL" id="MDI6103787.1"/>
    </source>
</evidence>
<evidence type="ECO:0000259" key="1">
    <source>
        <dbReference type="Pfam" id="PF13649"/>
    </source>
</evidence>
<evidence type="ECO:0000313" key="3">
    <source>
        <dbReference type="Proteomes" id="UP001241758"/>
    </source>
</evidence>
<gene>
    <name evidence="2" type="ORF">QLQ12_34755</name>
</gene>
<keyword evidence="3" id="KW-1185">Reference proteome</keyword>
<dbReference type="GO" id="GO:0032259">
    <property type="term" value="P:methylation"/>
    <property type="evidence" value="ECO:0007669"/>
    <property type="project" value="UniProtKB-KW"/>
</dbReference>
<dbReference type="EMBL" id="JASCTH010000027">
    <property type="protein sequence ID" value="MDI6103787.1"/>
    <property type="molecule type" value="Genomic_DNA"/>
</dbReference>
<dbReference type="InterPro" id="IPR029063">
    <property type="entry name" value="SAM-dependent_MTases_sf"/>
</dbReference>
<comment type="caution">
    <text evidence="2">The sequence shown here is derived from an EMBL/GenBank/DDBJ whole genome shotgun (WGS) entry which is preliminary data.</text>
</comment>
<dbReference type="Pfam" id="PF13649">
    <property type="entry name" value="Methyltransf_25"/>
    <property type="match status" value="1"/>
</dbReference>
<accession>A0ABT6WVL2</accession>
<organism evidence="2 3">
    <name type="scientific">Actinoplanes sandaracinus</name>
    <dbReference type="NCBI Taxonomy" id="3045177"/>
    <lineage>
        <taxon>Bacteria</taxon>
        <taxon>Bacillati</taxon>
        <taxon>Actinomycetota</taxon>
        <taxon>Actinomycetes</taxon>
        <taxon>Micromonosporales</taxon>
        <taxon>Micromonosporaceae</taxon>
        <taxon>Actinoplanes</taxon>
    </lineage>
</organism>
<proteinExistence type="predicted"/>
<keyword evidence="2" id="KW-0489">Methyltransferase</keyword>
<dbReference type="InterPro" id="IPR050508">
    <property type="entry name" value="Methyltransf_Superfamily"/>
</dbReference>
<dbReference type="SUPFAM" id="SSF53335">
    <property type="entry name" value="S-adenosyl-L-methionine-dependent methyltransferases"/>
    <property type="match status" value="1"/>
</dbReference>
<dbReference type="InterPro" id="IPR041698">
    <property type="entry name" value="Methyltransf_25"/>
</dbReference>
<dbReference type="CDD" id="cd02440">
    <property type="entry name" value="AdoMet_MTases"/>
    <property type="match status" value="1"/>
</dbReference>
<dbReference type="PANTHER" id="PTHR42912">
    <property type="entry name" value="METHYLTRANSFERASE"/>
    <property type="match status" value="1"/>
</dbReference>